<feature type="domain" description="Methyltransferase" evidence="1">
    <location>
        <begin position="41"/>
        <end position="136"/>
    </location>
</feature>
<dbReference type="GO" id="GO:0008168">
    <property type="term" value="F:methyltransferase activity"/>
    <property type="evidence" value="ECO:0007669"/>
    <property type="project" value="UniProtKB-KW"/>
</dbReference>
<comment type="caution">
    <text evidence="2">The sequence shown here is derived from an EMBL/GenBank/DDBJ whole genome shotgun (WGS) entry which is preliminary data.</text>
</comment>
<dbReference type="Gene3D" id="3.40.50.150">
    <property type="entry name" value="Vaccinia Virus protein VP39"/>
    <property type="match status" value="1"/>
</dbReference>
<dbReference type="OrthoDB" id="9804312at2"/>
<sequence length="251" mass="28539">MYSNYGPLCTELYDLTKPVGYSIGGDIEYYKERLQGLTGKVLEAGVGSGRFYIPFMESGFDVEGIDNSSEMLASCRKRCHDRGLTPVLYEGDVCHFTLDQQYEAIIMPAGSFCLIENYQDAVSTLTNMYHHLVPGGRILLDLIVPTDWKTGEITTSYHPTSEDEGISIERKSIAINWMDQYTLSVLKYEKWQSGTLIDTELQKFLLRWYGLEEFKLLLQSIGFSGITCSANYTFQQQPDEHSSFITFEAIR</sequence>
<gene>
    <name evidence="2" type="ORF">BG258_12670</name>
</gene>
<dbReference type="Proteomes" id="UP000094784">
    <property type="component" value="Unassembled WGS sequence"/>
</dbReference>
<name>A0A1E4R879_9BACI</name>
<dbReference type="GO" id="GO:0032259">
    <property type="term" value="P:methylation"/>
    <property type="evidence" value="ECO:0007669"/>
    <property type="project" value="UniProtKB-KW"/>
</dbReference>
<evidence type="ECO:0000259" key="1">
    <source>
        <dbReference type="Pfam" id="PF13649"/>
    </source>
</evidence>
<dbReference type="RefSeq" id="WP_069481674.1">
    <property type="nucleotide sequence ID" value="NZ_JACUVP010000001.1"/>
</dbReference>
<dbReference type="CDD" id="cd02440">
    <property type="entry name" value="AdoMet_MTases"/>
    <property type="match status" value="1"/>
</dbReference>
<reference evidence="2 3" key="1">
    <citation type="submission" date="2016-09" db="EMBL/GenBank/DDBJ databases">
        <title>Draft genome sequence of the soil isolate, Lysinibacillus fusiformis M5, a potential hypoxanthine producer.</title>
        <authorList>
            <person name="Gallegos-Monterrosa R."/>
            <person name="Maroti G."/>
            <person name="Balint B."/>
            <person name="Kovacs A.T."/>
        </authorList>
    </citation>
    <scope>NUCLEOTIDE SEQUENCE [LARGE SCALE GENOMIC DNA]</scope>
    <source>
        <strain evidence="2 3">M5</strain>
    </source>
</reference>
<dbReference type="InterPro" id="IPR041698">
    <property type="entry name" value="Methyltransf_25"/>
</dbReference>
<proteinExistence type="predicted"/>
<dbReference type="Gene3D" id="2.20.25.110">
    <property type="entry name" value="S-adenosyl-L-methionine-dependent methyltransferases"/>
    <property type="match status" value="1"/>
</dbReference>
<evidence type="ECO:0000313" key="3">
    <source>
        <dbReference type="Proteomes" id="UP000094784"/>
    </source>
</evidence>
<keyword evidence="2" id="KW-0489">Methyltransferase</keyword>
<protein>
    <submittedName>
        <fullName evidence="2">Methyltransferase</fullName>
    </submittedName>
</protein>
<dbReference type="EMBL" id="MECQ01000001">
    <property type="protein sequence ID" value="ODV56686.1"/>
    <property type="molecule type" value="Genomic_DNA"/>
</dbReference>
<dbReference type="SUPFAM" id="SSF53335">
    <property type="entry name" value="S-adenosyl-L-methionine-dependent methyltransferases"/>
    <property type="match status" value="1"/>
</dbReference>
<dbReference type="AlphaFoldDB" id="A0A1E4R879"/>
<evidence type="ECO:0000313" key="2">
    <source>
        <dbReference type="EMBL" id="ODV56686.1"/>
    </source>
</evidence>
<organism evidence="2 3">
    <name type="scientific">Lysinibacillus fusiformis</name>
    <dbReference type="NCBI Taxonomy" id="28031"/>
    <lineage>
        <taxon>Bacteria</taxon>
        <taxon>Bacillati</taxon>
        <taxon>Bacillota</taxon>
        <taxon>Bacilli</taxon>
        <taxon>Bacillales</taxon>
        <taxon>Bacillaceae</taxon>
        <taxon>Lysinibacillus</taxon>
    </lineage>
</organism>
<dbReference type="Pfam" id="PF13649">
    <property type="entry name" value="Methyltransf_25"/>
    <property type="match status" value="1"/>
</dbReference>
<keyword evidence="2" id="KW-0808">Transferase</keyword>
<accession>A0A1E4R879</accession>
<dbReference type="InterPro" id="IPR029063">
    <property type="entry name" value="SAM-dependent_MTases_sf"/>
</dbReference>